<reference evidence="8" key="1">
    <citation type="journal article" date="2022" name="Cell">
        <title>Repeat-based holocentromeres influence genome architecture and karyotype evolution.</title>
        <authorList>
            <person name="Hofstatter P.G."/>
            <person name="Thangavel G."/>
            <person name="Lux T."/>
            <person name="Neumann P."/>
            <person name="Vondrak T."/>
            <person name="Novak P."/>
            <person name="Zhang M."/>
            <person name="Costa L."/>
            <person name="Castellani M."/>
            <person name="Scott A."/>
            <person name="Toegelov H."/>
            <person name="Fuchs J."/>
            <person name="Mata-Sucre Y."/>
            <person name="Dias Y."/>
            <person name="Vanzela A.L.L."/>
            <person name="Huettel B."/>
            <person name="Almeida C.C.S."/>
            <person name="Simkova H."/>
            <person name="Souza G."/>
            <person name="Pedrosa-Harand A."/>
            <person name="Macas J."/>
            <person name="Mayer K.F.X."/>
            <person name="Houben A."/>
            <person name="Marques A."/>
        </authorList>
    </citation>
    <scope>NUCLEOTIDE SEQUENCE</scope>
    <source>
        <strain evidence="8">RhyBre1mFocal</strain>
    </source>
</reference>
<dbReference type="GO" id="GO:0016762">
    <property type="term" value="F:xyloglucan:xyloglucosyl transferase activity"/>
    <property type="evidence" value="ECO:0007669"/>
    <property type="project" value="UniProtKB-EC"/>
</dbReference>
<dbReference type="PIRSF" id="PIRSF005604">
    <property type="entry name" value="XET"/>
    <property type="match status" value="1"/>
</dbReference>
<feature type="active site" description="Proton donor" evidence="5">
    <location>
        <position position="117"/>
    </location>
</feature>
<comment type="caution">
    <text evidence="8">The sequence shown here is derived from an EMBL/GenBank/DDBJ whole genome shotgun (WGS) entry which is preliminary data.</text>
</comment>
<organism evidence="8 9">
    <name type="scientific">Rhynchospora breviuscula</name>
    <dbReference type="NCBI Taxonomy" id="2022672"/>
    <lineage>
        <taxon>Eukaryota</taxon>
        <taxon>Viridiplantae</taxon>
        <taxon>Streptophyta</taxon>
        <taxon>Embryophyta</taxon>
        <taxon>Tracheophyta</taxon>
        <taxon>Spermatophyta</taxon>
        <taxon>Magnoliopsida</taxon>
        <taxon>Liliopsida</taxon>
        <taxon>Poales</taxon>
        <taxon>Cyperaceae</taxon>
        <taxon>Cyperoideae</taxon>
        <taxon>Rhynchosporeae</taxon>
        <taxon>Rhynchospora</taxon>
    </lineage>
</organism>
<dbReference type="InterPro" id="IPR010713">
    <property type="entry name" value="XET_C"/>
</dbReference>
<comment type="function">
    <text evidence="6">Catalyzes xyloglucan endohydrolysis (XEH) and/or endotransglycosylation (XET). Cleaves and religates xyloglucan polymers, an essential constituent of the primary cell wall, and thereby participates in cell wall construction of growing tissues.</text>
</comment>
<evidence type="ECO:0000256" key="5">
    <source>
        <dbReference type="PIRSR" id="PIRSR005604-1"/>
    </source>
</evidence>
<dbReference type="GO" id="GO:0004553">
    <property type="term" value="F:hydrolase activity, hydrolyzing O-glycosyl compounds"/>
    <property type="evidence" value="ECO:0007669"/>
    <property type="project" value="InterPro"/>
</dbReference>
<comment type="PTM">
    <text evidence="6">Contains at least one intrachain disulfide bond essential for its enzymatic activity.</text>
</comment>
<feature type="active site" description="Nucleophile" evidence="5">
    <location>
        <position position="113"/>
    </location>
</feature>
<dbReference type="PROSITE" id="PS51762">
    <property type="entry name" value="GH16_2"/>
    <property type="match status" value="1"/>
</dbReference>
<keyword evidence="6" id="KW-0134">Cell wall</keyword>
<dbReference type="FunFam" id="2.60.120.200:FF:000025">
    <property type="entry name" value="Xyloglucan endotransglucosylase/hydrolase"/>
    <property type="match status" value="1"/>
</dbReference>
<keyword evidence="2 6" id="KW-0378">Hydrolase</keyword>
<evidence type="ECO:0000256" key="2">
    <source>
        <dbReference type="ARBA" id="ARBA00022801"/>
    </source>
</evidence>
<dbReference type="PANTHER" id="PTHR31062">
    <property type="entry name" value="XYLOGLUCAN ENDOTRANSGLUCOSYLASE/HYDROLASE PROTEIN 8-RELATED"/>
    <property type="match status" value="1"/>
</dbReference>
<evidence type="ECO:0000256" key="3">
    <source>
        <dbReference type="ARBA" id="ARBA00023157"/>
    </source>
</evidence>
<keyword evidence="3" id="KW-1015">Disulfide bond</keyword>
<proteinExistence type="inferred from homology"/>
<keyword evidence="6" id="KW-0964">Secreted</keyword>
<evidence type="ECO:0000256" key="1">
    <source>
        <dbReference type="ARBA" id="ARBA00022679"/>
    </source>
</evidence>
<dbReference type="InterPro" id="IPR000757">
    <property type="entry name" value="Beta-glucanase-like"/>
</dbReference>
<dbReference type="Proteomes" id="UP001151287">
    <property type="component" value="Unassembled WGS sequence"/>
</dbReference>
<feature type="chain" id="PRO_5040535132" description="Xyloglucan endotransglucosylase/hydrolase" evidence="6">
    <location>
        <begin position="20"/>
        <end position="293"/>
    </location>
</feature>
<dbReference type="InterPro" id="IPR013320">
    <property type="entry name" value="ConA-like_dom_sf"/>
</dbReference>
<dbReference type="Pfam" id="PF00722">
    <property type="entry name" value="Glyco_hydro_16"/>
    <property type="match status" value="1"/>
</dbReference>
<dbReference type="GO" id="GO:0048046">
    <property type="term" value="C:apoplast"/>
    <property type="evidence" value="ECO:0007669"/>
    <property type="project" value="UniProtKB-SubCell"/>
</dbReference>
<evidence type="ECO:0000256" key="4">
    <source>
        <dbReference type="ARBA" id="ARBA00023295"/>
    </source>
</evidence>
<feature type="signal peptide" evidence="6">
    <location>
        <begin position="1"/>
        <end position="19"/>
    </location>
</feature>
<dbReference type="GO" id="GO:0071555">
    <property type="term" value="P:cell wall organization"/>
    <property type="evidence" value="ECO:0007669"/>
    <property type="project" value="UniProtKB-KW"/>
</dbReference>
<dbReference type="SUPFAM" id="SSF49899">
    <property type="entry name" value="Concanavalin A-like lectins/glucanases"/>
    <property type="match status" value="1"/>
</dbReference>
<evidence type="ECO:0000259" key="7">
    <source>
        <dbReference type="PROSITE" id="PS51762"/>
    </source>
</evidence>
<keyword evidence="6" id="KW-0732">Signal</keyword>
<dbReference type="GO" id="GO:0042546">
    <property type="term" value="P:cell wall biogenesis"/>
    <property type="evidence" value="ECO:0007669"/>
    <property type="project" value="InterPro"/>
</dbReference>
<protein>
    <recommendedName>
        <fullName evidence="6">Xyloglucan endotransglucosylase/hydrolase</fullName>
        <ecNumber evidence="6">2.4.1.207</ecNumber>
    </recommendedName>
</protein>
<keyword evidence="6" id="KW-0052">Apoplast</keyword>
<dbReference type="InterPro" id="IPR044791">
    <property type="entry name" value="Beta-glucanase/XTH"/>
</dbReference>
<keyword evidence="9" id="KW-1185">Reference proteome</keyword>
<dbReference type="Pfam" id="PF06955">
    <property type="entry name" value="XET_C"/>
    <property type="match status" value="1"/>
</dbReference>
<name>A0A9Q0HQF4_9POAL</name>
<gene>
    <name evidence="8" type="ORF">LUZ63_011315</name>
</gene>
<dbReference type="EMBL" id="JAMQYH010000003">
    <property type="protein sequence ID" value="KAJ1694617.1"/>
    <property type="molecule type" value="Genomic_DNA"/>
</dbReference>
<comment type="similarity">
    <text evidence="6">Belongs to the glycosyl hydrolase 16 family.</text>
</comment>
<sequence>MSLALLVSLLLLSFHLSNAQPNPGYYPSYRFKSSQFYRAFNNLWGPQHQTVAGDQSSVTIWLDRNSGSGFKSRHPFISGYFGASIKLQPGYTAGVITAFYLSNNQAHPGFHDEVDIEFLGTTPGKPYTLQTNVYIRGSGDGRIIGREMKFHLWFDPTAAFHNYAISWSPYEIIFFVDDIPIRRYPKKSANTFPLRPMWLYGSIWDASSWATDNGKYKADYRYQPFVGRFTKFIVRGCSPWSPRRCRGAPSSPSGGGLSNRQYMAMHWAQSRYMVYNYCRDPKRDHSLTPECWS</sequence>
<keyword evidence="6" id="KW-0961">Cell wall biogenesis/degradation</keyword>
<keyword evidence="1 6" id="KW-0808">Transferase</keyword>
<dbReference type="AlphaFoldDB" id="A0A9Q0HQF4"/>
<dbReference type="GO" id="GO:0010411">
    <property type="term" value="P:xyloglucan metabolic process"/>
    <property type="evidence" value="ECO:0007669"/>
    <property type="project" value="InterPro"/>
</dbReference>
<evidence type="ECO:0000256" key="6">
    <source>
        <dbReference type="RuleBase" id="RU361120"/>
    </source>
</evidence>
<dbReference type="Gene3D" id="2.60.120.200">
    <property type="match status" value="1"/>
</dbReference>
<evidence type="ECO:0000313" key="8">
    <source>
        <dbReference type="EMBL" id="KAJ1694617.1"/>
    </source>
</evidence>
<evidence type="ECO:0000313" key="9">
    <source>
        <dbReference type="Proteomes" id="UP001151287"/>
    </source>
</evidence>
<keyword evidence="4 6" id="KW-0326">Glycosidase</keyword>
<dbReference type="OrthoDB" id="4781at2759"/>
<dbReference type="InterPro" id="IPR016455">
    <property type="entry name" value="XTH"/>
</dbReference>
<dbReference type="EC" id="2.4.1.207" evidence="6"/>
<comment type="subcellular location">
    <subcellularLocation>
        <location evidence="6">Secreted</location>
        <location evidence="6">Cell wall</location>
    </subcellularLocation>
    <subcellularLocation>
        <location evidence="6">Secreted</location>
        <location evidence="6">Extracellular space</location>
        <location evidence="6">Apoplast</location>
    </subcellularLocation>
</comment>
<feature type="domain" description="GH16" evidence="7">
    <location>
        <begin position="15"/>
        <end position="229"/>
    </location>
</feature>
<accession>A0A9Q0HQF4</accession>